<dbReference type="AlphaFoldDB" id="A0A9P7D718"/>
<name>A0A9P7D718_9AGAM</name>
<organism evidence="2 3">
    <name type="scientific">Suillus placidus</name>
    <dbReference type="NCBI Taxonomy" id="48579"/>
    <lineage>
        <taxon>Eukaryota</taxon>
        <taxon>Fungi</taxon>
        <taxon>Dikarya</taxon>
        <taxon>Basidiomycota</taxon>
        <taxon>Agaricomycotina</taxon>
        <taxon>Agaricomycetes</taxon>
        <taxon>Agaricomycetidae</taxon>
        <taxon>Boletales</taxon>
        <taxon>Suillineae</taxon>
        <taxon>Suillaceae</taxon>
        <taxon>Suillus</taxon>
    </lineage>
</organism>
<keyword evidence="3" id="KW-1185">Reference proteome</keyword>
<feature type="chain" id="PRO_5040474314" description="Secreted protein" evidence="1">
    <location>
        <begin position="24"/>
        <end position="75"/>
    </location>
</feature>
<evidence type="ECO:0008006" key="4">
    <source>
        <dbReference type="Google" id="ProtNLM"/>
    </source>
</evidence>
<proteinExistence type="predicted"/>
<gene>
    <name evidence="2" type="ORF">EV702DRAFT_607685</name>
</gene>
<keyword evidence="1" id="KW-0732">Signal</keyword>
<reference evidence="2" key="1">
    <citation type="journal article" date="2020" name="New Phytol.">
        <title>Comparative genomics reveals dynamic genome evolution in host specialist ectomycorrhizal fungi.</title>
        <authorList>
            <person name="Lofgren L.A."/>
            <person name="Nguyen N.H."/>
            <person name="Vilgalys R."/>
            <person name="Ruytinx J."/>
            <person name="Liao H.L."/>
            <person name="Branco S."/>
            <person name="Kuo A."/>
            <person name="LaButti K."/>
            <person name="Lipzen A."/>
            <person name="Andreopoulos W."/>
            <person name="Pangilinan J."/>
            <person name="Riley R."/>
            <person name="Hundley H."/>
            <person name="Na H."/>
            <person name="Barry K."/>
            <person name="Grigoriev I.V."/>
            <person name="Stajich J.E."/>
            <person name="Kennedy P.G."/>
        </authorList>
    </citation>
    <scope>NUCLEOTIDE SEQUENCE</scope>
    <source>
        <strain evidence="2">DOB743</strain>
    </source>
</reference>
<dbReference type="EMBL" id="JABBWD010000005">
    <property type="protein sequence ID" value="KAG1781799.1"/>
    <property type="molecule type" value="Genomic_DNA"/>
</dbReference>
<accession>A0A9P7D718</accession>
<feature type="signal peptide" evidence="1">
    <location>
        <begin position="1"/>
        <end position="23"/>
    </location>
</feature>
<evidence type="ECO:0000256" key="1">
    <source>
        <dbReference type="SAM" id="SignalP"/>
    </source>
</evidence>
<comment type="caution">
    <text evidence="2">The sequence shown here is derived from an EMBL/GenBank/DDBJ whole genome shotgun (WGS) entry which is preliminary data.</text>
</comment>
<dbReference type="Proteomes" id="UP000714275">
    <property type="component" value="Unassembled WGS sequence"/>
</dbReference>
<protein>
    <recommendedName>
        <fullName evidence="4">Secreted protein</fullName>
    </recommendedName>
</protein>
<evidence type="ECO:0000313" key="3">
    <source>
        <dbReference type="Proteomes" id="UP000714275"/>
    </source>
</evidence>
<evidence type="ECO:0000313" key="2">
    <source>
        <dbReference type="EMBL" id="KAG1781799.1"/>
    </source>
</evidence>
<sequence length="75" mass="8126">MAIVSTLPSFVLQSCCFIHTAFCLQCLSANPRAVSHGCRRYTTCPQAHIIIYTAAWRMTMKAGGPSTAVAQPCHP</sequence>